<name>A0ABY4Q0M3_9ACTN</name>
<feature type="domain" description="vWA-MoxR associated protein C-terminal" evidence="2">
    <location>
        <begin position="330"/>
        <end position="572"/>
    </location>
</feature>
<dbReference type="InterPro" id="IPR009003">
    <property type="entry name" value="Peptidase_S1_PA"/>
</dbReference>
<evidence type="ECO:0000259" key="2">
    <source>
        <dbReference type="Pfam" id="PF20028"/>
    </source>
</evidence>
<dbReference type="Pfam" id="PF13365">
    <property type="entry name" value="Trypsin_2"/>
    <property type="match status" value="1"/>
</dbReference>
<dbReference type="Pfam" id="PF20028">
    <property type="entry name" value="VMAP-C"/>
    <property type="match status" value="1"/>
</dbReference>
<keyword evidence="3" id="KW-0378">Hydrolase</keyword>
<reference evidence="3 4" key="1">
    <citation type="submission" date="2022-05" db="EMBL/GenBank/DDBJ databases">
        <authorList>
            <person name="Zhou X."/>
            <person name="Li K."/>
            <person name="Man Y."/>
        </authorList>
    </citation>
    <scope>NUCLEOTIDE SEQUENCE [LARGE SCALE GENOMIC DNA]</scope>
    <source>
        <strain evidence="3 4">MS405</strain>
    </source>
</reference>
<feature type="compositionally biased region" description="Low complexity" evidence="1">
    <location>
        <begin position="292"/>
        <end position="303"/>
    </location>
</feature>
<dbReference type="InterPro" id="IPR045450">
    <property type="entry name" value="VMAP_C"/>
</dbReference>
<accession>A0ABY4Q0M3</accession>
<evidence type="ECO:0000313" key="4">
    <source>
        <dbReference type="Proteomes" id="UP000829992"/>
    </source>
</evidence>
<feature type="region of interest" description="Disordered" evidence="1">
    <location>
        <begin position="282"/>
        <end position="309"/>
    </location>
</feature>
<evidence type="ECO:0000313" key="3">
    <source>
        <dbReference type="EMBL" id="UQT58719.1"/>
    </source>
</evidence>
<dbReference type="Gene3D" id="2.40.10.120">
    <property type="match status" value="1"/>
</dbReference>
<organism evidence="3 4">
    <name type="scientific">Streptomyces durmitorensis</name>
    <dbReference type="NCBI Taxonomy" id="319947"/>
    <lineage>
        <taxon>Bacteria</taxon>
        <taxon>Bacillati</taxon>
        <taxon>Actinomycetota</taxon>
        <taxon>Actinomycetes</taxon>
        <taxon>Kitasatosporales</taxon>
        <taxon>Streptomycetaceae</taxon>
        <taxon>Streptomyces</taxon>
    </lineage>
</organism>
<keyword evidence="3" id="KW-0645">Protease</keyword>
<proteinExistence type="predicted"/>
<dbReference type="GO" id="GO:0006508">
    <property type="term" value="P:proteolysis"/>
    <property type="evidence" value="ECO:0007669"/>
    <property type="project" value="UniProtKB-KW"/>
</dbReference>
<dbReference type="GO" id="GO:0008233">
    <property type="term" value="F:peptidase activity"/>
    <property type="evidence" value="ECO:0007669"/>
    <property type="project" value="UniProtKB-KW"/>
</dbReference>
<protein>
    <submittedName>
        <fullName evidence="3">Serine protease</fullName>
    </submittedName>
</protein>
<dbReference type="EMBL" id="CP097289">
    <property type="protein sequence ID" value="UQT58719.1"/>
    <property type="molecule type" value="Genomic_DNA"/>
</dbReference>
<gene>
    <name evidence="3" type="ORF">M4V62_28670</name>
</gene>
<sequence length="588" mass="63428">MNSASWHARIRCGSEVGAGFLVSERHVLTCAHVVRGSGTAPVTVSFPHRDDLGEVTAAVGAHGGWDGRGDDLGDLAVLELEHAVPVRPAEFAAPEDAYAEPRPRLLVYGFPKGYREGTLAEYRATAAQRIADEWVQLEAWSAHGQPLAPGFSGAAVTLADSNRVVGMVSAATRATSGVRNGRMLPTSVMARYWPPLGDLVPTPGHHRAAKERLRALVDRAAGTGVARDPERLYRDAVGPFGPPVPPEGFGSLWSAAWYVLSEVEEPDAVTRLADRLAGLLEAPATPAPSPPGECGEPGASGEPGEPGEPRELPVWSPILIEIDHSGAGDDQLLVEVSAYREGLRHPVGSHTVAAGHVRRYVQERVDDAFSHLTPGTDELLAFVLPRALLNWPVAQWECGADDPTPLGCSYPLVVTDRSRRKGGLRHRLARKWEHLDERPTTVLHRVECGTQEKPNKLRFRLRRDGADLAGFAAPPRAGRAGPDADVTHFDVSLTAPVPVLVWPRTGCDDSDHHTTDEGCAGSDFLDRMAAHVDGHPPAELPRTILTLRESAEASDEPDTHWARDVQLLWDDPRCFPDAPAAHRHSPVA</sequence>
<dbReference type="SUPFAM" id="SSF50494">
    <property type="entry name" value="Trypsin-like serine proteases"/>
    <property type="match status" value="1"/>
</dbReference>
<keyword evidence="4" id="KW-1185">Reference proteome</keyword>
<evidence type="ECO:0000256" key="1">
    <source>
        <dbReference type="SAM" id="MobiDB-lite"/>
    </source>
</evidence>
<dbReference type="Proteomes" id="UP000829992">
    <property type="component" value="Chromosome"/>
</dbReference>